<evidence type="ECO:0000313" key="2">
    <source>
        <dbReference type="Proteomes" id="UP000800041"/>
    </source>
</evidence>
<dbReference type="AlphaFoldDB" id="A0A6G1GK97"/>
<keyword evidence="2" id="KW-1185">Reference proteome</keyword>
<dbReference type="OrthoDB" id="3935139at2759"/>
<accession>A0A6G1GK97</accession>
<evidence type="ECO:0000313" key="1">
    <source>
        <dbReference type="EMBL" id="KAF1981365.1"/>
    </source>
</evidence>
<organism evidence="1 2">
    <name type="scientific">Aulographum hederae CBS 113979</name>
    <dbReference type="NCBI Taxonomy" id="1176131"/>
    <lineage>
        <taxon>Eukaryota</taxon>
        <taxon>Fungi</taxon>
        <taxon>Dikarya</taxon>
        <taxon>Ascomycota</taxon>
        <taxon>Pezizomycotina</taxon>
        <taxon>Dothideomycetes</taxon>
        <taxon>Pleosporomycetidae</taxon>
        <taxon>Aulographales</taxon>
        <taxon>Aulographaceae</taxon>
    </lineage>
</organism>
<dbReference type="EMBL" id="ML977201">
    <property type="protein sequence ID" value="KAF1981365.1"/>
    <property type="molecule type" value="Genomic_DNA"/>
</dbReference>
<proteinExistence type="predicted"/>
<protein>
    <submittedName>
        <fullName evidence="1">Uncharacterized protein</fullName>
    </submittedName>
</protein>
<gene>
    <name evidence="1" type="ORF">K402DRAFT_342637</name>
</gene>
<dbReference type="Proteomes" id="UP000800041">
    <property type="component" value="Unassembled WGS sequence"/>
</dbReference>
<reference evidence="1" key="1">
    <citation type="journal article" date="2020" name="Stud. Mycol.">
        <title>101 Dothideomycetes genomes: a test case for predicting lifestyles and emergence of pathogens.</title>
        <authorList>
            <person name="Haridas S."/>
            <person name="Albert R."/>
            <person name="Binder M."/>
            <person name="Bloem J."/>
            <person name="Labutti K."/>
            <person name="Salamov A."/>
            <person name="Andreopoulos B."/>
            <person name="Baker S."/>
            <person name="Barry K."/>
            <person name="Bills G."/>
            <person name="Bluhm B."/>
            <person name="Cannon C."/>
            <person name="Castanera R."/>
            <person name="Culley D."/>
            <person name="Daum C."/>
            <person name="Ezra D."/>
            <person name="Gonzalez J."/>
            <person name="Henrissat B."/>
            <person name="Kuo A."/>
            <person name="Liang C."/>
            <person name="Lipzen A."/>
            <person name="Lutzoni F."/>
            <person name="Magnuson J."/>
            <person name="Mondo S."/>
            <person name="Nolan M."/>
            <person name="Ohm R."/>
            <person name="Pangilinan J."/>
            <person name="Park H.-J."/>
            <person name="Ramirez L."/>
            <person name="Alfaro M."/>
            <person name="Sun H."/>
            <person name="Tritt A."/>
            <person name="Yoshinaga Y."/>
            <person name="Zwiers L.-H."/>
            <person name="Turgeon B."/>
            <person name="Goodwin S."/>
            <person name="Spatafora J."/>
            <person name="Crous P."/>
            <person name="Grigoriev I."/>
        </authorList>
    </citation>
    <scope>NUCLEOTIDE SEQUENCE</scope>
    <source>
        <strain evidence="1">CBS 113979</strain>
    </source>
</reference>
<name>A0A6G1GK97_9PEZI</name>
<sequence>MDALLLHYEQQKKQYSRPGQTDTRMLRSIDMGWFILDKYYNLSDEAPVYTAAVLLDPRKRSAYIRQNWPEAWYEPALVRSNTIWKEYYDTASTEELDNISMVTTPNVMDSLAQLMMATEVKSIHKPKRDDFTVFVMTDPMSIEDLTPLQWWCHPNQ</sequence>